<keyword evidence="9" id="KW-1185">Reference proteome</keyword>
<dbReference type="GO" id="GO:0008033">
    <property type="term" value="P:tRNA processing"/>
    <property type="evidence" value="ECO:0007669"/>
    <property type="project" value="UniProtKB-UniRule"/>
</dbReference>
<dbReference type="InterPro" id="IPR002052">
    <property type="entry name" value="DNA_methylase_N6_adenine_CS"/>
</dbReference>
<dbReference type="InterPro" id="IPR029063">
    <property type="entry name" value="SAM-dependent_MTases_sf"/>
</dbReference>
<dbReference type="PANTHER" id="PTHR47739">
    <property type="entry name" value="TRNA1(VAL) (ADENINE(37)-N6)-METHYLTRANSFERASE"/>
    <property type="match status" value="1"/>
</dbReference>
<dbReference type="GO" id="GO:0032259">
    <property type="term" value="P:methylation"/>
    <property type="evidence" value="ECO:0007669"/>
    <property type="project" value="UniProtKB-KW"/>
</dbReference>
<dbReference type="GO" id="GO:0005737">
    <property type="term" value="C:cytoplasm"/>
    <property type="evidence" value="ECO:0007669"/>
    <property type="project" value="UniProtKB-SubCell"/>
</dbReference>
<evidence type="ECO:0000313" key="8">
    <source>
        <dbReference type="EMBL" id="OIN08818.1"/>
    </source>
</evidence>
<evidence type="ECO:0000256" key="1">
    <source>
        <dbReference type="ARBA" id="ARBA00022490"/>
    </source>
</evidence>
<dbReference type="GO" id="GO:0016430">
    <property type="term" value="F:tRNA (adenine-N6)-methyltransferase activity"/>
    <property type="evidence" value="ECO:0007669"/>
    <property type="project" value="UniProtKB-UniRule"/>
</dbReference>
<dbReference type="GO" id="GO:0003676">
    <property type="term" value="F:nucleic acid binding"/>
    <property type="evidence" value="ECO:0007669"/>
    <property type="project" value="InterPro"/>
</dbReference>
<dbReference type="Pfam" id="PF05175">
    <property type="entry name" value="MTS"/>
    <property type="match status" value="1"/>
</dbReference>
<evidence type="ECO:0000256" key="2">
    <source>
        <dbReference type="ARBA" id="ARBA00022603"/>
    </source>
</evidence>
<dbReference type="Proteomes" id="UP000243073">
    <property type="component" value="Unassembled WGS sequence"/>
</dbReference>
<dbReference type="RefSeq" id="WP_071472977.1">
    <property type="nucleotide sequence ID" value="NZ_MDKE01000025.1"/>
</dbReference>
<dbReference type="STRING" id="1414654.BFR47_14980"/>
<dbReference type="PANTHER" id="PTHR47739:SF1">
    <property type="entry name" value="TRNA1(VAL) (ADENINE(37)-N6)-METHYLTRANSFERASE"/>
    <property type="match status" value="1"/>
</dbReference>
<comment type="function">
    <text evidence="6">Specifically methylates the adenine in position 37 of tRNA(1)(Val) (anticodon cmo5UAC).</text>
</comment>
<dbReference type="PROSITE" id="PS00092">
    <property type="entry name" value="N6_MTASE"/>
    <property type="match status" value="1"/>
</dbReference>
<evidence type="ECO:0000256" key="3">
    <source>
        <dbReference type="ARBA" id="ARBA00022679"/>
    </source>
</evidence>
<dbReference type="HAMAP" id="MF_01872">
    <property type="entry name" value="tRNA_methyltr_YfiC"/>
    <property type="match status" value="1"/>
</dbReference>
<comment type="catalytic activity">
    <reaction evidence="6">
        <text>adenosine(37) in tRNA1(Val) + S-adenosyl-L-methionine = N(6)-methyladenosine(37) in tRNA1(Val) + S-adenosyl-L-homocysteine + H(+)</text>
        <dbReference type="Rhea" id="RHEA:43160"/>
        <dbReference type="Rhea" id="RHEA-COMP:10369"/>
        <dbReference type="Rhea" id="RHEA-COMP:10370"/>
        <dbReference type="ChEBI" id="CHEBI:15378"/>
        <dbReference type="ChEBI" id="CHEBI:57856"/>
        <dbReference type="ChEBI" id="CHEBI:59789"/>
        <dbReference type="ChEBI" id="CHEBI:74411"/>
        <dbReference type="ChEBI" id="CHEBI:74449"/>
        <dbReference type="EC" id="2.1.1.223"/>
    </reaction>
</comment>
<reference evidence="8 9" key="1">
    <citation type="submission" date="2016-07" db="EMBL/GenBank/DDBJ databases">
        <title>Draft Genome Sequence of Oceanisphaera psychrotolerans, isolated from coastal sediment samples.</title>
        <authorList>
            <person name="Zhuo S."/>
            <person name="Ruan Z."/>
        </authorList>
    </citation>
    <scope>NUCLEOTIDE SEQUENCE [LARGE SCALE GENOMIC DNA]</scope>
    <source>
        <strain evidence="8 9">LAM-WHM-ZC</strain>
    </source>
</reference>
<dbReference type="PRINTS" id="PR00507">
    <property type="entry name" value="N12N6MTFRASE"/>
</dbReference>
<dbReference type="InterPro" id="IPR022882">
    <property type="entry name" value="tRNA_adenine-N6_MeTrfase"/>
</dbReference>
<accession>A0A1J4QC70</accession>
<proteinExistence type="inferred from homology"/>
<evidence type="ECO:0000256" key="4">
    <source>
        <dbReference type="ARBA" id="ARBA00022691"/>
    </source>
</evidence>
<evidence type="ECO:0000256" key="5">
    <source>
        <dbReference type="ARBA" id="ARBA00022694"/>
    </source>
</evidence>
<gene>
    <name evidence="8" type="ORF">BFR47_14980</name>
</gene>
<comment type="similarity">
    <text evidence="6">Belongs to the methyltransferase superfamily. tRNA (adenine-N(6)-)-methyltransferase family.</text>
</comment>
<keyword evidence="1 6" id="KW-0963">Cytoplasm</keyword>
<sequence>MSSHGFTFKQFHINHDRCAMKVGTDGILLGAWAPTGAARRILDVGTGSGLVALMLAQRSDPGVKIVGLELDEAAAGQARENALASPWPEKVTIERGALQQYSAPAFDLIVSNPPYFVHGQDFRCAARADARHTVSLTLAELFSHSRRLLAEAGSLAVVLPIQALAEAMIQADSNDFYLVERQDVITREGKEPVRFLMLFSRVKHCKMVSSIVINTKNNGYGDTYKGMVAPFYLKM</sequence>
<name>A0A1J4QC70_9GAMM</name>
<keyword evidence="2 6" id="KW-0489">Methyltransferase</keyword>
<comment type="caution">
    <text evidence="8">The sequence shown here is derived from an EMBL/GenBank/DDBJ whole genome shotgun (WGS) entry which is preliminary data.</text>
</comment>
<dbReference type="CDD" id="cd02440">
    <property type="entry name" value="AdoMet_MTases"/>
    <property type="match status" value="1"/>
</dbReference>
<dbReference type="OrthoDB" id="5383291at2"/>
<dbReference type="EC" id="2.1.1.223" evidence="6"/>
<dbReference type="AlphaFoldDB" id="A0A1J4QC70"/>
<evidence type="ECO:0000259" key="7">
    <source>
        <dbReference type="Pfam" id="PF05175"/>
    </source>
</evidence>
<evidence type="ECO:0000256" key="6">
    <source>
        <dbReference type="HAMAP-Rule" id="MF_01872"/>
    </source>
</evidence>
<protein>
    <recommendedName>
        <fullName evidence="6">tRNA1(Val) (adenine(37)-N6)-methyltransferase</fullName>
        <ecNumber evidence="6">2.1.1.223</ecNumber>
    </recommendedName>
    <alternativeName>
        <fullName evidence="6">tRNA m6A37 methyltransferase</fullName>
    </alternativeName>
</protein>
<dbReference type="EMBL" id="MDKE01000025">
    <property type="protein sequence ID" value="OIN08818.1"/>
    <property type="molecule type" value="Genomic_DNA"/>
</dbReference>
<dbReference type="InterPro" id="IPR050210">
    <property type="entry name" value="tRNA_Adenine-N(6)_MTase"/>
</dbReference>
<dbReference type="SUPFAM" id="SSF53335">
    <property type="entry name" value="S-adenosyl-L-methionine-dependent methyltransferases"/>
    <property type="match status" value="1"/>
</dbReference>
<evidence type="ECO:0000313" key="9">
    <source>
        <dbReference type="Proteomes" id="UP000243073"/>
    </source>
</evidence>
<comment type="subcellular location">
    <subcellularLocation>
        <location evidence="6">Cytoplasm</location>
    </subcellularLocation>
</comment>
<feature type="domain" description="Methyltransferase small" evidence="7">
    <location>
        <begin position="37"/>
        <end position="172"/>
    </location>
</feature>
<organism evidence="8 9">
    <name type="scientific">Oceanisphaera psychrotolerans</name>
    <dbReference type="NCBI Taxonomy" id="1414654"/>
    <lineage>
        <taxon>Bacteria</taxon>
        <taxon>Pseudomonadati</taxon>
        <taxon>Pseudomonadota</taxon>
        <taxon>Gammaproteobacteria</taxon>
        <taxon>Aeromonadales</taxon>
        <taxon>Aeromonadaceae</taxon>
        <taxon>Oceanisphaera</taxon>
    </lineage>
</organism>
<keyword evidence="3 6" id="KW-0808">Transferase</keyword>
<keyword evidence="5 6" id="KW-0819">tRNA processing</keyword>
<dbReference type="InterPro" id="IPR007848">
    <property type="entry name" value="Small_mtfrase_dom"/>
</dbReference>
<keyword evidence="4 6" id="KW-0949">S-adenosyl-L-methionine</keyword>
<dbReference type="Gene3D" id="3.40.50.150">
    <property type="entry name" value="Vaccinia Virus protein VP39"/>
    <property type="match status" value="1"/>
</dbReference>